<keyword evidence="1" id="KW-0812">Transmembrane</keyword>
<dbReference type="EMBL" id="LLXH01003465">
    <property type="protein sequence ID" value="PKC54189.1"/>
    <property type="molecule type" value="Genomic_DNA"/>
</dbReference>
<gene>
    <name evidence="3" type="ORF">RhiirA1_477793</name>
</gene>
<feature type="chain" id="PRO_5014922872" evidence="2">
    <location>
        <begin position="23"/>
        <end position="115"/>
    </location>
</feature>
<comment type="caution">
    <text evidence="3">The sequence shown here is derived from an EMBL/GenBank/DDBJ whole genome shotgun (WGS) entry which is preliminary data.</text>
</comment>
<evidence type="ECO:0000313" key="4">
    <source>
        <dbReference type="Proteomes" id="UP000232688"/>
    </source>
</evidence>
<dbReference type="Proteomes" id="UP000232688">
    <property type="component" value="Unassembled WGS sequence"/>
</dbReference>
<protein>
    <submittedName>
        <fullName evidence="3">Uncharacterized protein</fullName>
    </submittedName>
</protein>
<evidence type="ECO:0000256" key="1">
    <source>
        <dbReference type="SAM" id="Phobius"/>
    </source>
</evidence>
<keyword evidence="2" id="KW-0732">Signal</keyword>
<reference evidence="3 4" key="1">
    <citation type="submission" date="2017-10" db="EMBL/GenBank/DDBJ databases">
        <title>Extensive intraspecific genome diversity in a model arbuscular mycorrhizal fungus.</title>
        <authorList>
            <person name="Chen E.C.H."/>
            <person name="Morin E."/>
            <person name="Baudet D."/>
            <person name="Noel J."/>
            <person name="Ndikumana S."/>
            <person name="Charron P."/>
            <person name="St-Onge C."/>
            <person name="Giorgi J."/>
            <person name="Grigoriev I.V."/>
            <person name="Roux C."/>
            <person name="Martin F.M."/>
            <person name="Corradi N."/>
        </authorList>
    </citation>
    <scope>NUCLEOTIDE SEQUENCE [LARGE SCALE GENOMIC DNA]</scope>
    <source>
        <strain evidence="3 4">A1</strain>
    </source>
</reference>
<keyword evidence="1" id="KW-1133">Transmembrane helix</keyword>
<proteinExistence type="predicted"/>
<keyword evidence="1" id="KW-0472">Membrane</keyword>
<evidence type="ECO:0000256" key="2">
    <source>
        <dbReference type="SAM" id="SignalP"/>
    </source>
</evidence>
<evidence type="ECO:0000313" key="3">
    <source>
        <dbReference type="EMBL" id="PKC54189.1"/>
    </source>
</evidence>
<dbReference type="AlphaFoldDB" id="A0A2N0QT07"/>
<sequence length="115" mass="13466">MITNHGCLTIIFLISILSPKFTDEAIDQTNKLFSELESYLMMKNLIINQTRVKDSLKLFQALRMLLMGYLIFFVISPFIRHYVPFFRNKADDVLQGMEFINQILGRQEIERNTTG</sequence>
<dbReference type="VEuPathDB" id="FungiDB:RhiirA1_477793"/>
<feature type="transmembrane region" description="Helical" evidence="1">
    <location>
        <begin position="61"/>
        <end position="79"/>
    </location>
</feature>
<dbReference type="VEuPathDB" id="FungiDB:FUN_022162"/>
<name>A0A2N0QT07_9GLOM</name>
<reference evidence="3 4" key="2">
    <citation type="submission" date="2017-10" db="EMBL/GenBank/DDBJ databases">
        <title>Genome analyses suggest a sexual origin of heterokaryosis in a supposedly ancient asexual fungus.</title>
        <authorList>
            <person name="Corradi N."/>
            <person name="Sedzielewska K."/>
            <person name="Noel J."/>
            <person name="Charron P."/>
            <person name="Farinelli L."/>
            <person name="Marton T."/>
            <person name="Kruger M."/>
            <person name="Pelin A."/>
            <person name="Brachmann A."/>
            <person name="Corradi N."/>
        </authorList>
    </citation>
    <scope>NUCLEOTIDE SEQUENCE [LARGE SCALE GENOMIC DNA]</scope>
    <source>
        <strain evidence="3 4">A1</strain>
    </source>
</reference>
<organism evidence="3 4">
    <name type="scientific">Rhizophagus irregularis</name>
    <dbReference type="NCBI Taxonomy" id="588596"/>
    <lineage>
        <taxon>Eukaryota</taxon>
        <taxon>Fungi</taxon>
        <taxon>Fungi incertae sedis</taxon>
        <taxon>Mucoromycota</taxon>
        <taxon>Glomeromycotina</taxon>
        <taxon>Glomeromycetes</taxon>
        <taxon>Glomerales</taxon>
        <taxon>Glomeraceae</taxon>
        <taxon>Rhizophagus</taxon>
    </lineage>
</organism>
<accession>A0A2N0QT07</accession>
<feature type="signal peptide" evidence="2">
    <location>
        <begin position="1"/>
        <end position="22"/>
    </location>
</feature>